<dbReference type="PROSITE" id="PS51257">
    <property type="entry name" value="PROKAR_LIPOPROTEIN"/>
    <property type="match status" value="1"/>
</dbReference>
<dbReference type="RefSeq" id="WP_182535463.1">
    <property type="nucleotide sequence ID" value="NZ_JACJIP010000011.1"/>
</dbReference>
<evidence type="ECO:0000313" key="2">
    <source>
        <dbReference type="Proteomes" id="UP000567067"/>
    </source>
</evidence>
<dbReference type="EMBL" id="JACJIP010000011">
    <property type="protein sequence ID" value="MBA9085627.1"/>
    <property type="molecule type" value="Genomic_DNA"/>
</dbReference>
<organism evidence="1 2">
    <name type="scientific">Fontibacillus solani</name>
    <dbReference type="NCBI Taxonomy" id="1572857"/>
    <lineage>
        <taxon>Bacteria</taxon>
        <taxon>Bacillati</taxon>
        <taxon>Bacillota</taxon>
        <taxon>Bacilli</taxon>
        <taxon>Bacillales</taxon>
        <taxon>Paenibacillaceae</taxon>
        <taxon>Fontibacillus</taxon>
    </lineage>
</organism>
<sequence length="254" mass="28449">MSNKIKFLVVASLILTIITSCSEKPKIKNHSEFFAWMDAYIAVEENVTNSIAVTMFFDKVPYAPDEITNISFIGLQDKIIIDEFQVTQNQQATSNYSSYVLTLNYKALDRGIFQTSGITINMKSKEKIQYPIGNWTFDVDAPDAGNVDTWSSPAASSNGSEFAYQYSANNSSGNIKKIYYGNGLYIGTEKGIELSGIINLKDHYSSPVVYIKTKIIYFDTENDYVNYGKGTYCGALNEAEEIILKSRDHNKVVN</sequence>
<name>A0A7W3ST15_9BACL</name>
<accession>A0A7W3ST15</accession>
<gene>
    <name evidence="1" type="ORF">FHR92_002094</name>
</gene>
<protein>
    <recommendedName>
        <fullName evidence="3">Lipoprotein</fullName>
    </recommendedName>
</protein>
<evidence type="ECO:0008006" key="3">
    <source>
        <dbReference type="Google" id="ProtNLM"/>
    </source>
</evidence>
<proteinExistence type="predicted"/>
<dbReference type="Proteomes" id="UP000567067">
    <property type="component" value="Unassembled WGS sequence"/>
</dbReference>
<comment type="caution">
    <text evidence="1">The sequence shown here is derived from an EMBL/GenBank/DDBJ whole genome shotgun (WGS) entry which is preliminary data.</text>
</comment>
<evidence type="ECO:0000313" key="1">
    <source>
        <dbReference type="EMBL" id="MBA9085627.1"/>
    </source>
</evidence>
<dbReference type="AlphaFoldDB" id="A0A7W3ST15"/>
<keyword evidence="2" id="KW-1185">Reference proteome</keyword>
<reference evidence="1 2" key="1">
    <citation type="submission" date="2020-08" db="EMBL/GenBank/DDBJ databases">
        <title>Genomic Encyclopedia of Type Strains, Phase III (KMG-III): the genomes of soil and plant-associated and newly described type strains.</title>
        <authorList>
            <person name="Whitman W."/>
        </authorList>
    </citation>
    <scope>NUCLEOTIDE SEQUENCE [LARGE SCALE GENOMIC DNA]</scope>
    <source>
        <strain evidence="1 2">CECT 8693</strain>
    </source>
</reference>